<evidence type="ECO:0000313" key="1">
    <source>
        <dbReference type="EMBL" id="KKS59069.1"/>
    </source>
</evidence>
<dbReference type="AlphaFoldDB" id="A0A0G1ADQ7"/>
<name>A0A0G1ADQ7_UNCKA</name>
<sequence length="30" mass="3400">MAIEKLPTVSACRKLVGDEYAQFENMEGRL</sequence>
<feature type="non-terminal residue" evidence="1">
    <location>
        <position position="30"/>
    </location>
</feature>
<organism evidence="1 2">
    <name type="scientific">candidate division WWE3 bacterium GW2011_GWF2_42_42</name>
    <dbReference type="NCBI Taxonomy" id="1619142"/>
    <lineage>
        <taxon>Bacteria</taxon>
        <taxon>Katanobacteria</taxon>
    </lineage>
</organism>
<reference evidence="1 2" key="1">
    <citation type="journal article" date="2015" name="Nature">
        <title>rRNA introns, odd ribosomes, and small enigmatic genomes across a large radiation of phyla.</title>
        <authorList>
            <person name="Brown C.T."/>
            <person name="Hug L.A."/>
            <person name="Thomas B.C."/>
            <person name="Sharon I."/>
            <person name="Castelle C.J."/>
            <person name="Singh A."/>
            <person name="Wilkins M.J."/>
            <person name="Williams K.H."/>
            <person name="Banfield J.F."/>
        </authorList>
    </citation>
    <scope>NUCLEOTIDE SEQUENCE [LARGE SCALE GENOMIC DNA]</scope>
</reference>
<accession>A0A0G1ADQ7</accession>
<dbReference type="Proteomes" id="UP000034678">
    <property type="component" value="Unassembled WGS sequence"/>
</dbReference>
<evidence type="ECO:0000313" key="2">
    <source>
        <dbReference type="Proteomes" id="UP000034678"/>
    </source>
</evidence>
<protein>
    <submittedName>
        <fullName evidence="1">Uncharacterized protein</fullName>
    </submittedName>
</protein>
<dbReference type="EMBL" id="LCDU01000030">
    <property type="protein sequence ID" value="KKS59069.1"/>
    <property type="molecule type" value="Genomic_DNA"/>
</dbReference>
<gene>
    <name evidence="1" type="ORF">UV26_C0030G0001</name>
</gene>
<proteinExistence type="predicted"/>
<comment type="caution">
    <text evidence="1">The sequence shown here is derived from an EMBL/GenBank/DDBJ whole genome shotgun (WGS) entry which is preliminary data.</text>
</comment>